<reference evidence="1" key="2">
    <citation type="submission" date="2025-03" db="EMBL/GenBank/DDBJ databases">
        <authorList>
            <consortium name="ELIXIR-Norway"/>
            <consortium name="Elixir Norway"/>
        </authorList>
    </citation>
    <scope>NUCLEOTIDE SEQUENCE</scope>
</reference>
<dbReference type="EMBL" id="OX596109">
    <property type="protein sequence ID" value="CAN0271275.1"/>
    <property type="molecule type" value="Genomic_DNA"/>
</dbReference>
<evidence type="ECO:0000313" key="1">
    <source>
        <dbReference type="EMBL" id="CAN0271275.1"/>
    </source>
</evidence>
<organism evidence="1 2">
    <name type="scientific">Rangifer tarandus platyrhynchus</name>
    <name type="common">Svalbard reindeer</name>
    <dbReference type="NCBI Taxonomy" id="3082113"/>
    <lineage>
        <taxon>Eukaryota</taxon>
        <taxon>Metazoa</taxon>
        <taxon>Chordata</taxon>
        <taxon>Craniata</taxon>
        <taxon>Vertebrata</taxon>
        <taxon>Euteleostomi</taxon>
        <taxon>Mammalia</taxon>
        <taxon>Eutheria</taxon>
        <taxon>Laurasiatheria</taxon>
        <taxon>Artiodactyla</taxon>
        <taxon>Ruminantia</taxon>
        <taxon>Pecora</taxon>
        <taxon>Cervidae</taxon>
        <taxon>Odocoileinae</taxon>
        <taxon>Rangifer</taxon>
    </lineage>
</organism>
<reference evidence="1" key="1">
    <citation type="submission" date="2023-05" db="EMBL/GenBank/DDBJ databases">
        <authorList>
            <consortium name="ELIXIR-Norway"/>
        </authorList>
    </citation>
    <scope>NUCLEOTIDE SEQUENCE</scope>
</reference>
<name>A0AC59Z6Q5_RANTA</name>
<gene>
    <name evidence="1" type="ORF">MRATA1EN22A_LOCUS14679</name>
</gene>
<proteinExistence type="predicted"/>
<sequence>MSVCLSGSDLWRRASCRAFVFVCVCVLGGGGGRGCLFHSGAKSDLCSKTGLDCASHLCVRQRGVSAHPVCYPQVQPVSWGSTPPSSRAEVRGQDASTLVFPAESCCVLSPPDSVCAT</sequence>
<dbReference type="Proteomes" id="UP001162501">
    <property type="component" value="Chromosome 25"/>
</dbReference>
<evidence type="ECO:0000313" key="2">
    <source>
        <dbReference type="Proteomes" id="UP001162501"/>
    </source>
</evidence>
<accession>A0AC59Z6Q5</accession>
<protein>
    <submittedName>
        <fullName evidence="1">Uncharacterized protein</fullName>
    </submittedName>
</protein>